<evidence type="ECO:0000313" key="2">
    <source>
        <dbReference type="Proteomes" id="UP000011841"/>
    </source>
</evidence>
<dbReference type="PATRIC" id="fig|1245469.3.peg.1160"/>
<keyword evidence="2" id="KW-1185">Reference proteome</keyword>
<dbReference type="eggNOG" id="COG0265">
    <property type="taxonomic scope" value="Bacteria"/>
</dbReference>
<reference evidence="1 2" key="1">
    <citation type="journal article" date="2013" name="Appl. Environ. Microbiol.">
        <title>Genome analysis suggests that the soil oligotrophic bacterium Agromonas oligotrophica (Bradyrhizobium oligotrophicum) is a nitrogen-fixing symbiont of Aeschynomene indica.</title>
        <authorList>
            <person name="Okubo T."/>
            <person name="Fukushima S."/>
            <person name="Itakura M."/>
            <person name="Oshima K."/>
            <person name="Longtonglang A."/>
            <person name="Teaumroong N."/>
            <person name="Mitsui H."/>
            <person name="Hattori M."/>
            <person name="Hattori R."/>
            <person name="Hattori T."/>
            <person name="Minamisawa K."/>
        </authorList>
    </citation>
    <scope>NUCLEOTIDE SEQUENCE [LARGE SCALE GENOMIC DNA]</scope>
    <source>
        <strain evidence="1 2">S58</strain>
    </source>
</reference>
<proteinExistence type="predicted"/>
<protein>
    <recommendedName>
        <fullName evidence="3">Serine protease</fullName>
    </recommendedName>
</protein>
<organism evidence="1 2">
    <name type="scientific">Bradyrhizobium oligotrophicum S58</name>
    <dbReference type="NCBI Taxonomy" id="1245469"/>
    <lineage>
        <taxon>Bacteria</taxon>
        <taxon>Pseudomonadati</taxon>
        <taxon>Pseudomonadota</taxon>
        <taxon>Alphaproteobacteria</taxon>
        <taxon>Hyphomicrobiales</taxon>
        <taxon>Nitrobacteraceae</taxon>
        <taxon>Bradyrhizobium</taxon>
    </lineage>
</organism>
<dbReference type="InterPro" id="IPR009003">
    <property type="entry name" value="Peptidase_S1_PA"/>
</dbReference>
<dbReference type="AlphaFoldDB" id="M4Z317"/>
<dbReference type="KEGG" id="aol:S58_11320"/>
<gene>
    <name evidence="1" type="ORF">S58_11320</name>
</gene>
<dbReference type="STRING" id="1245469.S58_11320"/>
<dbReference type="Pfam" id="PF13365">
    <property type="entry name" value="Trypsin_2"/>
    <property type="match status" value="1"/>
</dbReference>
<accession>M4Z317</accession>
<dbReference type="SUPFAM" id="SSF50494">
    <property type="entry name" value="Trypsin-like serine proteases"/>
    <property type="match status" value="1"/>
</dbReference>
<dbReference type="EMBL" id="AP012603">
    <property type="protein sequence ID" value="BAM87142.1"/>
    <property type="molecule type" value="Genomic_DNA"/>
</dbReference>
<dbReference type="Proteomes" id="UP000011841">
    <property type="component" value="Chromosome"/>
</dbReference>
<name>M4Z317_9BRAD</name>
<sequence length="354" mass="38953">MTFAKAYRLRYTRYADDISFSSYAPPLALFNAGLPIPGRVKPDQLSVALAAAFSSNGFEVAADKVWYAGPKTRKEVTGLVVNEFTNVRRTFIRNLRAALYKTEKLGLAAAQSDYQKKYKTQSTLEQILRGRLEWVAQVRGRSFGPYRTLAKRFNQLFPNSPIPISPTYDEVAERSVWVVEFWIDEASNGQGTAFFLESVGLVTAHHVLESLPSGATADLFRPSNGGKKFKAWPSSRKCPYRDLMILEHDVPPSEYLSLPVVTSPERPHDHIAALGFPAYAPGDQLSKRSGQIHGSVTRHAVKFVEVSAVLSDGLSGGPIVNDLHQVVGIAHKGGGSEHKQLAVDVSELLKLATE</sequence>
<dbReference type="HOGENOM" id="CLU_754244_0_0_5"/>
<evidence type="ECO:0000313" key="1">
    <source>
        <dbReference type="EMBL" id="BAM87142.1"/>
    </source>
</evidence>
<dbReference type="Gene3D" id="2.40.10.120">
    <property type="match status" value="1"/>
</dbReference>
<evidence type="ECO:0008006" key="3">
    <source>
        <dbReference type="Google" id="ProtNLM"/>
    </source>
</evidence>